<organism evidence="1">
    <name type="scientific">marine sediment metagenome</name>
    <dbReference type="NCBI Taxonomy" id="412755"/>
    <lineage>
        <taxon>unclassified sequences</taxon>
        <taxon>metagenomes</taxon>
        <taxon>ecological metagenomes</taxon>
    </lineage>
</organism>
<accession>X1AYB1</accession>
<protein>
    <submittedName>
        <fullName evidence="1">Uncharacterized protein</fullName>
    </submittedName>
</protein>
<name>X1AYB1_9ZZZZ</name>
<sequence>MSLPDCSLRFAGNECGAVPIYVVLQKLYDSVIHYLFFLFLMQFAYSTGPNRLP</sequence>
<comment type="caution">
    <text evidence="1">The sequence shown here is derived from an EMBL/GenBank/DDBJ whole genome shotgun (WGS) entry which is preliminary data.</text>
</comment>
<proteinExistence type="predicted"/>
<reference evidence="1" key="1">
    <citation type="journal article" date="2014" name="Front. Microbiol.">
        <title>High frequency of phylogenetically diverse reductive dehalogenase-homologous genes in deep subseafloor sedimentary metagenomes.</title>
        <authorList>
            <person name="Kawai M."/>
            <person name="Futagami T."/>
            <person name="Toyoda A."/>
            <person name="Takaki Y."/>
            <person name="Nishi S."/>
            <person name="Hori S."/>
            <person name="Arai W."/>
            <person name="Tsubouchi T."/>
            <person name="Morono Y."/>
            <person name="Uchiyama I."/>
            <person name="Ito T."/>
            <person name="Fujiyama A."/>
            <person name="Inagaki F."/>
            <person name="Takami H."/>
        </authorList>
    </citation>
    <scope>NUCLEOTIDE SEQUENCE</scope>
    <source>
        <strain evidence="1">Expedition CK06-06</strain>
    </source>
</reference>
<dbReference type="AlphaFoldDB" id="X1AYB1"/>
<gene>
    <name evidence="1" type="ORF">S01H4_02890</name>
</gene>
<dbReference type="EMBL" id="BART01000668">
    <property type="protein sequence ID" value="GAG74162.1"/>
    <property type="molecule type" value="Genomic_DNA"/>
</dbReference>
<evidence type="ECO:0000313" key="1">
    <source>
        <dbReference type="EMBL" id="GAG74162.1"/>
    </source>
</evidence>